<accession>A0A0P6S2W9</accession>
<organism evidence="2 3">
    <name type="scientific">Streptococcus phocae</name>
    <dbReference type="NCBI Taxonomy" id="119224"/>
    <lineage>
        <taxon>Bacteria</taxon>
        <taxon>Bacillati</taxon>
        <taxon>Bacillota</taxon>
        <taxon>Bacilli</taxon>
        <taxon>Lactobacillales</taxon>
        <taxon>Streptococcaceae</taxon>
        <taxon>Streptococcus</taxon>
    </lineage>
</organism>
<feature type="transmembrane region" description="Helical" evidence="1">
    <location>
        <begin position="12"/>
        <end position="31"/>
    </location>
</feature>
<keyword evidence="1" id="KW-0472">Membrane</keyword>
<protein>
    <recommendedName>
        <fullName evidence="4">Bacteriocin immunity protein</fullName>
    </recommendedName>
</protein>
<name>A0A0P6S2W9_9STRE</name>
<keyword evidence="3" id="KW-1185">Reference proteome</keyword>
<dbReference type="Proteomes" id="UP000049578">
    <property type="component" value="Unassembled WGS sequence"/>
</dbReference>
<dbReference type="PATRIC" id="fig|119224.3.peg.1641"/>
<evidence type="ECO:0000313" key="3">
    <source>
        <dbReference type="Proteomes" id="UP000049578"/>
    </source>
</evidence>
<dbReference type="RefSeq" id="WP_054279289.1">
    <property type="nucleotide sequence ID" value="NZ_LHQM01000067.1"/>
</dbReference>
<reference evidence="2 3" key="1">
    <citation type="submission" date="2015-08" db="EMBL/GenBank/DDBJ databases">
        <title>Genome sequence of Streptococcus phocae subsp. phocae ATCC 51973T isolated from liver specimen obtained from seal.</title>
        <authorList>
            <person name="Avendano-Herrera R."/>
        </authorList>
    </citation>
    <scope>NUCLEOTIDE SEQUENCE [LARGE SCALE GENOMIC DNA]</scope>
    <source>
        <strain evidence="2 3">ATCC 51973</strain>
    </source>
</reference>
<sequence>MNMKNIDLNVAIPKLATVLPITVIILNIVINLYMKKSFTTSEYAWSAVGLVLATYFGVFCKDLSK</sequence>
<feature type="transmembrane region" description="Helical" evidence="1">
    <location>
        <begin position="43"/>
        <end position="60"/>
    </location>
</feature>
<dbReference type="EMBL" id="LHQM01000067">
    <property type="protein sequence ID" value="KPJ21729.1"/>
    <property type="molecule type" value="Genomic_DNA"/>
</dbReference>
<dbReference type="AlphaFoldDB" id="A0A0P6S2W9"/>
<keyword evidence="1" id="KW-1133">Transmembrane helix</keyword>
<evidence type="ECO:0000313" key="2">
    <source>
        <dbReference type="EMBL" id="KPJ21729.1"/>
    </source>
</evidence>
<keyword evidence="1" id="KW-0812">Transmembrane</keyword>
<evidence type="ECO:0008006" key="4">
    <source>
        <dbReference type="Google" id="ProtNLM"/>
    </source>
</evidence>
<comment type="caution">
    <text evidence="2">The sequence shown here is derived from an EMBL/GenBank/DDBJ whole genome shotgun (WGS) entry which is preliminary data.</text>
</comment>
<gene>
    <name evidence="2" type="ORF">AKK44_08330</name>
</gene>
<evidence type="ECO:0000256" key="1">
    <source>
        <dbReference type="SAM" id="Phobius"/>
    </source>
</evidence>
<proteinExistence type="predicted"/>